<evidence type="ECO:0008006" key="3">
    <source>
        <dbReference type="Google" id="ProtNLM"/>
    </source>
</evidence>
<accession>A0ABM9B4R5</accession>
<dbReference type="EMBL" id="CAKLPZ010000005">
    <property type="protein sequence ID" value="CAH1002265.1"/>
    <property type="molecule type" value="Genomic_DNA"/>
</dbReference>
<dbReference type="Proteomes" id="UP000837803">
    <property type="component" value="Unassembled WGS sequence"/>
</dbReference>
<dbReference type="PANTHER" id="PTHR30441:SF8">
    <property type="entry name" value="DUF748 DOMAIN-CONTAINING PROTEIN"/>
    <property type="match status" value="1"/>
</dbReference>
<dbReference type="PANTHER" id="PTHR30441">
    <property type="entry name" value="DUF748 DOMAIN-CONTAINING PROTEIN"/>
    <property type="match status" value="1"/>
</dbReference>
<comment type="caution">
    <text evidence="1">The sequence shown here is derived from an EMBL/GenBank/DDBJ whole genome shotgun (WGS) entry which is preliminary data.</text>
</comment>
<reference evidence="1" key="1">
    <citation type="submission" date="2021-12" db="EMBL/GenBank/DDBJ databases">
        <authorList>
            <person name="Rodrigo-Torres L."/>
            <person name="Arahal R. D."/>
            <person name="Lucena T."/>
        </authorList>
    </citation>
    <scope>NUCLEOTIDE SEQUENCE</scope>
    <source>
        <strain evidence="1">CECT 8419</strain>
    </source>
</reference>
<proteinExistence type="predicted"/>
<keyword evidence="2" id="KW-1185">Reference proteome</keyword>
<evidence type="ECO:0000313" key="1">
    <source>
        <dbReference type="EMBL" id="CAH1002265.1"/>
    </source>
</evidence>
<organism evidence="1 2">
    <name type="scientific">Neolewinella maritima</name>
    <dbReference type="NCBI Taxonomy" id="1383882"/>
    <lineage>
        <taxon>Bacteria</taxon>
        <taxon>Pseudomonadati</taxon>
        <taxon>Bacteroidota</taxon>
        <taxon>Saprospiria</taxon>
        <taxon>Saprospirales</taxon>
        <taxon>Lewinellaceae</taxon>
        <taxon>Neolewinella</taxon>
    </lineage>
</organism>
<name>A0ABM9B4R5_9BACT</name>
<dbReference type="InterPro" id="IPR052894">
    <property type="entry name" value="AsmA-related"/>
</dbReference>
<sequence length="1185" mass="131731">MVIKLLRGFIVLVILLLLLAAGGLLYLNSWLDSNEEKLLHELTATAGMEVAFRRVDLRVWENFPRVSLAVDSLVVRDSLLPRDAPALLNIRQLRGEVSLDALLHDTLRVLALELHEGSIHLVSDSAGRSNAGSLLDRDTTSTAPAAAPSALALDYDGLEVLLTDVGFTFINPPRKKRILAQLHRLTASGHRAADGSIDLATDLDLYMEAMAFNTDKGAFLQQTPVQGHLDVHFGDEQWDIPATPLRIGEQTFDVGATISRRPNTLSLITLENAATDFSQARAMLHDELQGKLADYDITGTFPVRAEIHSSFERGENVRADLAFRFDGQDVKVRNYLFTNTHARGTFVNRLDEADGGTPGSRKNMRFDFDSVRTYQGALRIDMPHALLYANATDTRLRAPVTVSGRAEAVSRRLGNDNFFFDRGRFTFTTDADASLLAPLPELLDETNGVLRFTDLDVVYRPAGVRFPFDYIEVGKQGEDVNFHIQSSKLPTGVALELVGSIDNLTPLVFDRPGEALRTEVTLLAPRIDWTDFRAFFGQDGYFTQEDSPQDTTARPQVQDAEQDAAQSRAIKLALLGLQESFHPDLNVRLDTVAYYDVFTLTDLSTGLHFNQDTLVLERTSFNWAGSEVGFGARLALGDITGRTPFALEMLTEHLDLNKLGPTIDYFGPSLPEELGRLPDNLHIDFAHRGVIDDTLGISPGYNAGRLQFDDGRDGLFTGELVYTPTGPERLHSELHLTGDPQIVNTLFRAENFFFGSGSFGIDLELDGTPASVPELLQNGKLHLHIDSSRIQYPPAGVYIPVRHFAVDVTEERASYQLQLTSDATRRAVALNGELNGLSSFLYPELGTPFTVRADLTAAELHWSDLNDFVRTDEVEAVVQVDTSARDTTAFDAQDFFSATGGVFSSFRPDLSLAIDTFYLGNRIPFVDLHAGMHLRDSTQLVVERSGFRLGDGRVELAATYDLDEQRRSPFTLDFSTDSLSLQLLLEELGQLDTSRSDQLGHLEGLLTLDGSLVGQLDESRQRLLFDSTRGTVAFALTELELAGWPFLISTGKKAKMKKRFEQLRFAPLAGEVRIDSGRLVVPRTEVQSTGIQVFVEGEYDDATGPDFLISLPLRNVGRGLLDEVPSPTGYAQAGWKVYLVAQQDEEGALKMKFRLGRRKYFKRRGRLEEWRAERSRWRAERRARR</sequence>
<evidence type="ECO:0000313" key="2">
    <source>
        <dbReference type="Proteomes" id="UP000837803"/>
    </source>
</evidence>
<protein>
    <recommendedName>
        <fullName evidence="3">AsmA-like C-terminal domain-containing protein</fullName>
    </recommendedName>
</protein>
<dbReference type="RefSeq" id="WP_238752142.1">
    <property type="nucleotide sequence ID" value="NZ_CAKLPZ010000005.1"/>
</dbReference>
<gene>
    <name evidence="1" type="ORF">LEM8419_03184</name>
</gene>